<dbReference type="EC" id="2.3.2.27" evidence="3"/>
<dbReference type="InterPro" id="IPR013083">
    <property type="entry name" value="Znf_RING/FYVE/PHD"/>
</dbReference>
<comment type="catalytic activity">
    <reaction evidence="1">
        <text>S-ubiquitinyl-[E2 ubiquitin-conjugating enzyme]-L-cysteine + [acceptor protein]-L-lysine = [E2 ubiquitin-conjugating enzyme]-L-cysteine + N(6)-ubiquitinyl-[acceptor protein]-L-lysine.</text>
        <dbReference type="EC" id="2.3.2.27"/>
    </reaction>
</comment>
<dbReference type="GO" id="GO:0006511">
    <property type="term" value="P:ubiquitin-dependent protein catabolic process"/>
    <property type="evidence" value="ECO:0007669"/>
    <property type="project" value="TreeGrafter"/>
</dbReference>
<dbReference type="SUPFAM" id="SSF57850">
    <property type="entry name" value="RING/U-box"/>
    <property type="match status" value="1"/>
</dbReference>
<dbReference type="GO" id="GO:0008270">
    <property type="term" value="F:zinc ion binding"/>
    <property type="evidence" value="ECO:0007669"/>
    <property type="project" value="UniProtKB-KW"/>
</dbReference>
<dbReference type="GO" id="GO:0016020">
    <property type="term" value="C:membrane"/>
    <property type="evidence" value="ECO:0007669"/>
    <property type="project" value="UniProtKB-SubCell"/>
</dbReference>
<dbReference type="Proteomes" id="UP001154282">
    <property type="component" value="Unassembled WGS sequence"/>
</dbReference>
<reference evidence="14" key="1">
    <citation type="submission" date="2022-08" db="EMBL/GenBank/DDBJ databases">
        <authorList>
            <person name="Gutierrez-Valencia J."/>
        </authorList>
    </citation>
    <scope>NUCLEOTIDE SEQUENCE</scope>
</reference>
<dbReference type="SMART" id="SM00184">
    <property type="entry name" value="RING"/>
    <property type="match status" value="1"/>
</dbReference>
<evidence type="ECO:0000256" key="7">
    <source>
        <dbReference type="ARBA" id="ARBA00022771"/>
    </source>
</evidence>
<keyword evidence="15" id="KW-1185">Reference proteome</keyword>
<proteinExistence type="predicted"/>
<dbReference type="GO" id="GO:0016567">
    <property type="term" value="P:protein ubiquitination"/>
    <property type="evidence" value="ECO:0007669"/>
    <property type="project" value="TreeGrafter"/>
</dbReference>
<name>A0AAV0NU29_9ROSI</name>
<dbReference type="PROSITE" id="PS50089">
    <property type="entry name" value="ZF_RING_2"/>
    <property type="match status" value="1"/>
</dbReference>
<evidence type="ECO:0000256" key="2">
    <source>
        <dbReference type="ARBA" id="ARBA00004141"/>
    </source>
</evidence>
<keyword evidence="6" id="KW-0479">Metal-binding</keyword>
<keyword evidence="7 12" id="KW-0863">Zinc-finger</keyword>
<evidence type="ECO:0000313" key="15">
    <source>
        <dbReference type="Proteomes" id="UP001154282"/>
    </source>
</evidence>
<evidence type="ECO:0000256" key="9">
    <source>
        <dbReference type="ARBA" id="ARBA00022833"/>
    </source>
</evidence>
<keyword evidence="4" id="KW-0808">Transferase</keyword>
<keyword evidence="8" id="KW-0833">Ubl conjugation pathway</keyword>
<evidence type="ECO:0000256" key="10">
    <source>
        <dbReference type="ARBA" id="ARBA00022989"/>
    </source>
</evidence>
<evidence type="ECO:0000256" key="5">
    <source>
        <dbReference type="ARBA" id="ARBA00022692"/>
    </source>
</evidence>
<comment type="caution">
    <text evidence="14">The sequence shown here is derived from an EMBL/GenBank/DDBJ whole genome shotgun (WGS) entry which is preliminary data.</text>
</comment>
<evidence type="ECO:0000259" key="13">
    <source>
        <dbReference type="PROSITE" id="PS50089"/>
    </source>
</evidence>
<dbReference type="Gene3D" id="3.30.40.10">
    <property type="entry name" value="Zinc/RING finger domain, C3HC4 (zinc finger)"/>
    <property type="match status" value="1"/>
</dbReference>
<keyword evidence="5" id="KW-0812">Transmembrane</keyword>
<dbReference type="EMBL" id="CAMGYJ010000008">
    <property type="protein sequence ID" value="CAI0461616.1"/>
    <property type="molecule type" value="Genomic_DNA"/>
</dbReference>
<evidence type="ECO:0000256" key="3">
    <source>
        <dbReference type="ARBA" id="ARBA00012483"/>
    </source>
</evidence>
<sequence>MVFSKLALLLCNCIGREDDIFLMVTALNALGSIKEGGFDPETAGSSSSRIDAGKCCCVCLSQMEVGDCLRMLPCMHKFHELCITRWLEGYGKTCPLCRFSMGEDKKPEEEQQLTVEMLIWFSSFHVAGF</sequence>
<evidence type="ECO:0000256" key="11">
    <source>
        <dbReference type="ARBA" id="ARBA00023136"/>
    </source>
</evidence>
<protein>
    <recommendedName>
        <fullName evidence="3">RING-type E3 ubiquitin transferase</fullName>
        <ecNumber evidence="3">2.3.2.27</ecNumber>
    </recommendedName>
</protein>
<dbReference type="PANTHER" id="PTHR45977:SF13">
    <property type="entry name" value="GB|AAF27103.1"/>
    <property type="match status" value="1"/>
</dbReference>
<feature type="domain" description="RING-type" evidence="13">
    <location>
        <begin position="56"/>
        <end position="98"/>
    </location>
</feature>
<evidence type="ECO:0000256" key="12">
    <source>
        <dbReference type="PROSITE-ProRule" id="PRU00175"/>
    </source>
</evidence>
<dbReference type="GO" id="GO:0061630">
    <property type="term" value="F:ubiquitin protein ligase activity"/>
    <property type="evidence" value="ECO:0007669"/>
    <property type="project" value="UniProtKB-EC"/>
</dbReference>
<keyword evidence="10" id="KW-1133">Transmembrane helix</keyword>
<gene>
    <name evidence="14" type="ORF">LITE_LOCUS35020</name>
</gene>
<dbReference type="PANTHER" id="PTHR45977">
    <property type="entry name" value="TARGET OF ERK KINASE MPK-1"/>
    <property type="match status" value="1"/>
</dbReference>
<dbReference type="GO" id="GO:0000325">
    <property type="term" value="C:plant-type vacuole"/>
    <property type="evidence" value="ECO:0007669"/>
    <property type="project" value="TreeGrafter"/>
</dbReference>
<evidence type="ECO:0000256" key="1">
    <source>
        <dbReference type="ARBA" id="ARBA00000900"/>
    </source>
</evidence>
<keyword evidence="11" id="KW-0472">Membrane</keyword>
<dbReference type="AlphaFoldDB" id="A0AAV0NU29"/>
<organism evidence="14 15">
    <name type="scientific">Linum tenue</name>
    <dbReference type="NCBI Taxonomy" id="586396"/>
    <lineage>
        <taxon>Eukaryota</taxon>
        <taxon>Viridiplantae</taxon>
        <taxon>Streptophyta</taxon>
        <taxon>Embryophyta</taxon>
        <taxon>Tracheophyta</taxon>
        <taxon>Spermatophyta</taxon>
        <taxon>Magnoliopsida</taxon>
        <taxon>eudicotyledons</taxon>
        <taxon>Gunneridae</taxon>
        <taxon>Pentapetalae</taxon>
        <taxon>rosids</taxon>
        <taxon>fabids</taxon>
        <taxon>Malpighiales</taxon>
        <taxon>Linaceae</taxon>
        <taxon>Linum</taxon>
    </lineage>
</organism>
<dbReference type="InterPro" id="IPR001841">
    <property type="entry name" value="Znf_RING"/>
</dbReference>
<evidence type="ECO:0000313" key="14">
    <source>
        <dbReference type="EMBL" id="CAI0461616.1"/>
    </source>
</evidence>
<evidence type="ECO:0000256" key="4">
    <source>
        <dbReference type="ARBA" id="ARBA00022679"/>
    </source>
</evidence>
<accession>A0AAV0NU29</accession>
<evidence type="ECO:0000256" key="8">
    <source>
        <dbReference type="ARBA" id="ARBA00022786"/>
    </source>
</evidence>
<evidence type="ECO:0000256" key="6">
    <source>
        <dbReference type="ARBA" id="ARBA00022723"/>
    </source>
</evidence>
<dbReference type="Pfam" id="PF13639">
    <property type="entry name" value="zf-RING_2"/>
    <property type="match status" value="1"/>
</dbReference>
<comment type="subcellular location">
    <subcellularLocation>
        <location evidence="2">Membrane</location>
        <topology evidence="2">Multi-pass membrane protein</topology>
    </subcellularLocation>
</comment>
<keyword evidence="9" id="KW-0862">Zinc</keyword>